<dbReference type="SMART" id="SM00867">
    <property type="entry name" value="YceI"/>
    <property type="match status" value="1"/>
</dbReference>
<organism evidence="4 5">
    <name type="scientific">Nonomuraea turkmeniaca</name>
    <dbReference type="NCBI Taxonomy" id="103838"/>
    <lineage>
        <taxon>Bacteria</taxon>
        <taxon>Bacillati</taxon>
        <taxon>Actinomycetota</taxon>
        <taxon>Actinomycetes</taxon>
        <taxon>Streptosporangiales</taxon>
        <taxon>Streptosporangiaceae</taxon>
        <taxon>Nonomuraea</taxon>
    </lineage>
</organism>
<dbReference type="EMBL" id="VCKY01000006">
    <property type="protein sequence ID" value="TMR24898.1"/>
    <property type="molecule type" value="Genomic_DNA"/>
</dbReference>
<evidence type="ECO:0000256" key="1">
    <source>
        <dbReference type="ARBA" id="ARBA00008812"/>
    </source>
</evidence>
<dbReference type="InterPro" id="IPR036761">
    <property type="entry name" value="TTHA0802/YceI-like_sf"/>
</dbReference>
<proteinExistence type="inferred from homology"/>
<keyword evidence="5" id="KW-1185">Reference proteome</keyword>
<dbReference type="Proteomes" id="UP000309128">
    <property type="component" value="Unassembled WGS sequence"/>
</dbReference>
<dbReference type="InterPro" id="IPR007372">
    <property type="entry name" value="Lipid/polyisoprenoid-bd_YceI"/>
</dbReference>
<dbReference type="AlphaFoldDB" id="A0A5S4FW71"/>
<dbReference type="SUPFAM" id="SSF101874">
    <property type="entry name" value="YceI-like"/>
    <property type="match status" value="1"/>
</dbReference>
<reference evidence="4 5" key="1">
    <citation type="submission" date="2019-05" db="EMBL/GenBank/DDBJ databases">
        <title>Draft genome sequence of Nonomuraea turkmeniaca DSM 43926.</title>
        <authorList>
            <person name="Saricaoglu S."/>
            <person name="Isik K."/>
        </authorList>
    </citation>
    <scope>NUCLEOTIDE SEQUENCE [LARGE SCALE GENOMIC DNA]</scope>
    <source>
        <strain evidence="4 5">DSM 43926</strain>
    </source>
</reference>
<evidence type="ECO:0000256" key="2">
    <source>
        <dbReference type="SAM" id="MobiDB-lite"/>
    </source>
</evidence>
<feature type="region of interest" description="Disordered" evidence="2">
    <location>
        <begin position="1"/>
        <end position="43"/>
    </location>
</feature>
<feature type="domain" description="Lipid/polyisoprenoid-binding YceI-like" evidence="3">
    <location>
        <begin position="45"/>
        <end position="202"/>
    </location>
</feature>
<dbReference type="PANTHER" id="PTHR34406">
    <property type="entry name" value="PROTEIN YCEI"/>
    <property type="match status" value="1"/>
</dbReference>
<evidence type="ECO:0000313" key="5">
    <source>
        <dbReference type="Proteomes" id="UP000309128"/>
    </source>
</evidence>
<name>A0A5S4FW71_9ACTN</name>
<dbReference type="PANTHER" id="PTHR34406:SF1">
    <property type="entry name" value="PROTEIN YCEI"/>
    <property type="match status" value="1"/>
</dbReference>
<gene>
    <name evidence="4" type="ORF">ETD86_02935</name>
</gene>
<dbReference type="Gene3D" id="2.40.128.110">
    <property type="entry name" value="Lipid/polyisoprenoid-binding, YceI-like"/>
    <property type="match status" value="1"/>
</dbReference>
<comment type="caution">
    <text evidence="4">The sequence shown here is derived from an EMBL/GenBank/DDBJ whole genome shotgun (WGS) entry which is preliminary data.</text>
</comment>
<dbReference type="OrthoDB" id="9811006at2"/>
<dbReference type="Pfam" id="PF04264">
    <property type="entry name" value="YceI"/>
    <property type="match status" value="1"/>
</dbReference>
<protein>
    <submittedName>
        <fullName evidence="4">YceI family protein</fullName>
    </submittedName>
</protein>
<accession>A0A5S4FW71</accession>
<evidence type="ECO:0000313" key="4">
    <source>
        <dbReference type="EMBL" id="TMR24898.1"/>
    </source>
</evidence>
<comment type="similarity">
    <text evidence="1">Belongs to the UPF0312 family.</text>
</comment>
<evidence type="ECO:0000259" key="3">
    <source>
        <dbReference type="SMART" id="SM00867"/>
    </source>
</evidence>
<sequence length="205" mass="22191">MKAGPRTPGQTLCTRFGTGRASYSAEQRTSSPAPAGRQPSPIVGDYLIDPGRSTIRFRTRALFGLLPVRGTFMIGRGTISVRDPLEESSVVVEIPTDTFTSGLRMRDRHVRAADFLDVHSHPTMSFRGGPPDQGQAPTALHGHLTVREVGRPLSLTLLSVTSTDTLLTADATARIDRYAFGLTKGRGMAARHLRIAIQIVATRDT</sequence>